<evidence type="ECO:0000313" key="4">
    <source>
        <dbReference type="Proteomes" id="UP000183809"/>
    </source>
</evidence>
<sequence length="213" mass="23654">MSDSSQPVSSPPLTPPKQRKRKPDPFRELASTPLPSPLGSPGSPGSFASQDDGDEPALKKLVLTPLLFASFIISLFLVDRRNRAYRLAEHPPSRSPPWWSYFSPWQWLDPEPYRHMPNSTWQDASASGASGADGGVPGIDGRAELDGGRQADRPWFVSKMHRKVVRLEFREAFEMRRRVLVALGVVWTLGVLALVGRWVVATRGFVPVPWSSA</sequence>
<feature type="transmembrane region" description="Helical" evidence="2">
    <location>
        <begin position="61"/>
        <end position="78"/>
    </location>
</feature>
<evidence type="ECO:0000313" key="3">
    <source>
        <dbReference type="EMBL" id="OJD31072.1"/>
    </source>
</evidence>
<name>A0A1J9QRJ3_9PEZI</name>
<protein>
    <submittedName>
        <fullName evidence="3">Fe-containing alcohol protein</fullName>
    </submittedName>
</protein>
<dbReference type="Proteomes" id="UP000183809">
    <property type="component" value="Unassembled WGS sequence"/>
</dbReference>
<dbReference type="EMBL" id="MNUE01000052">
    <property type="protein sequence ID" value="OJD31072.1"/>
    <property type="molecule type" value="Genomic_DNA"/>
</dbReference>
<keyword evidence="2" id="KW-0472">Membrane</keyword>
<keyword evidence="2" id="KW-1133">Transmembrane helix</keyword>
<feature type="region of interest" description="Disordered" evidence="1">
    <location>
        <begin position="1"/>
        <end position="53"/>
    </location>
</feature>
<accession>A0A1J9QRJ3</accession>
<organism evidence="3 4">
    <name type="scientific">Diplodia corticola</name>
    <dbReference type="NCBI Taxonomy" id="236234"/>
    <lineage>
        <taxon>Eukaryota</taxon>
        <taxon>Fungi</taxon>
        <taxon>Dikarya</taxon>
        <taxon>Ascomycota</taxon>
        <taxon>Pezizomycotina</taxon>
        <taxon>Dothideomycetes</taxon>
        <taxon>Dothideomycetes incertae sedis</taxon>
        <taxon>Botryosphaeriales</taxon>
        <taxon>Botryosphaeriaceae</taxon>
        <taxon>Diplodia</taxon>
    </lineage>
</organism>
<comment type="caution">
    <text evidence="3">The sequence shown here is derived from an EMBL/GenBank/DDBJ whole genome shotgun (WGS) entry which is preliminary data.</text>
</comment>
<dbReference type="AlphaFoldDB" id="A0A1J9QRJ3"/>
<evidence type="ECO:0000256" key="1">
    <source>
        <dbReference type="SAM" id="MobiDB-lite"/>
    </source>
</evidence>
<proteinExistence type="predicted"/>
<feature type="transmembrane region" description="Helical" evidence="2">
    <location>
        <begin position="179"/>
        <end position="200"/>
    </location>
</feature>
<dbReference type="OrthoDB" id="4156595at2759"/>
<dbReference type="RefSeq" id="XP_020127332.1">
    <property type="nucleotide sequence ID" value="XM_020277113.1"/>
</dbReference>
<feature type="compositionally biased region" description="Low complexity" evidence="1">
    <location>
        <begin position="29"/>
        <end position="46"/>
    </location>
</feature>
<gene>
    <name evidence="3" type="ORF">BKCO1_5200093</name>
</gene>
<reference evidence="3 4" key="1">
    <citation type="submission" date="2016-10" db="EMBL/GenBank/DDBJ databases">
        <title>Proteomics and genomics reveal pathogen-plant mechanisms compatible with a hemibiotrophic lifestyle of Diplodia corticola.</title>
        <authorList>
            <person name="Fernandes I."/>
            <person name="De Jonge R."/>
            <person name="Van De Peer Y."/>
            <person name="Devreese B."/>
            <person name="Alves A."/>
            <person name="Esteves A.C."/>
        </authorList>
    </citation>
    <scope>NUCLEOTIDE SEQUENCE [LARGE SCALE GENOMIC DNA]</scope>
    <source>
        <strain evidence="3 4">CBS 112549</strain>
    </source>
</reference>
<evidence type="ECO:0000256" key="2">
    <source>
        <dbReference type="SAM" id="Phobius"/>
    </source>
</evidence>
<dbReference type="GeneID" id="31017374"/>
<keyword evidence="4" id="KW-1185">Reference proteome</keyword>
<keyword evidence="2" id="KW-0812">Transmembrane</keyword>